<keyword evidence="2" id="KW-1185">Reference proteome</keyword>
<gene>
    <name evidence="1" type="ORF">BJ554DRAFT_5943</name>
</gene>
<organism evidence="1 2">
    <name type="scientific">Olpidium bornovanus</name>
    <dbReference type="NCBI Taxonomy" id="278681"/>
    <lineage>
        <taxon>Eukaryota</taxon>
        <taxon>Fungi</taxon>
        <taxon>Fungi incertae sedis</taxon>
        <taxon>Olpidiomycota</taxon>
        <taxon>Olpidiomycotina</taxon>
        <taxon>Olpidiomycetes</taxon>
        <taxon>Olpidiales</taxon>
        <taxon>Olpidiaceae</taxon>
        <taxon>Olpidium</taxon>
    </lineage>
</organism>
<comment type="caution">
    <text evidence="1">The sequence shown here is derived from an EMBL/GenBank/DDBJ whole genome shotgun (WGS) entry which is preliminary data.</text>
</comment>
<sequence>MAGVVAVGATNRPECQDTKAKWTKRSTAYADPRANVKVTRETLALRRVNQASQR</sequence>
<dbReference type="EMBL" id="JAEFCI010003098">
    <property type="protein sequence ID" value="KAG5461808.1"/>
    <property type="molecule type" value="Genomic_DNA"/>
</dbReference>
<evidence type="ECO:0000313" key="1">
    <source>
        <dbReference type="EMBL" id="KAG5461808.1"/>
    </source>
</evidence>
<dbReference type="AlphaFoldDB" id="A0A8H7ZZF1"/>
<proteinExistence type="predicted"/>
<accession>A0A8H7ZZF1</accession>
<name>A0A8H7ZZF1_9FUNG</name>
<protein>
    <submittedName>
        <fullName evidence="1">Uncharacterized protein</fullName>
    </submittedName>
</protein>
<evidence type="ECO:0000313" key="2">
    <source>
        <dbReference type="Proteomes" id="UP000673691"/>
    </source>
</evidence>
<reference evidence="1 2" key="1">
    <citation type="journal article" name="Sci. Rep.">
        <title>Genome-scale phylogenetic analyses confirm Olpidium as the closest living zoosporic fungus to the non-flagellated, terrestrial fungi.</title>
        <authorList>
            <person name="Chang Y."/>
            <person name="Rochon D."/>
            <person name="Sekimoto S."/>
            <person name="Wang Y."/>
            <person name="Chovatia M."/>
            <person name="Sandor L."/>
            <person name="Salamov A."/>
            <person name="Grigoriev I.V."/>
            <person name="Stajich J.E."/>
            <person name="Spatafora J.W."/>
        </authorList>
    </citation>
    <scope>NUCLEOTIDE SEQUENCE [LARGE SCALE GENOMIC DNA]</scope>
    <source>
        <strain evidence="1">S191</strain>
    </source>
</reference>
<dbReference type="Proteomes" id="UP000673691">
    <property type="component" value="Unassembled WGS sequence"/>
</dbReference>